<dbReference type="Pfam" id="PF00587">
    <property type="entry name" value="tRNA-synt_2b"/>
    <property type="match status" value="1"/>
</dbReference>
<dbReference type="InterPro" id="IPR010978">
    <property type="entry name" value="tRNA-bd_arm"/>
</dbReference>
<reference evidence="18" key="3">
    <citation type="submission" date="2018-08" db="UniProtKB">
        <authorList>
            <consortium name="EnsemblPlants"/>
        </authorList>
    </citation>
    <scope>IDENTIFICATION</scope>
    <source>
        <strain evidence="18">cv. Bd21</strain>
    </source>
</reference>
<dbReference type="Gramene" id="KQK23102">
    <property type="protein sequence ID" value="KQK23102"/>
    <property type="gene ID" value="BRADI_1g71300v3"/>
</dbReference>
<dbReference type="PIRSF" id="PIRSF001529">
    <property type="entry name" value="Ser-tRNA-synth_IIa"/>
    <property type="match status" value="1"/>
</dbReference>
<feature type="binding site" evidence="12">
    <location>
        <begin position="355"/>
        <end position="358"/>
    </location>
    <ligand>
        <name>ATP</name>
        <dbReference type="ChEBI" id="CHEBI:30616"/>
    </ligand>
</feature>
<evidence type="ECO:0000256" key="13">
    <source>
        <dbReference type="SAM" id="Coils"/>
    </source>
</evidence>
<feature type="site" description="Important for serine binding" evidence="11">
    <location>
        <position position="393"/>
    </location>
</feature>
<protein>
    <recommendedName>
        <fullName evidence="2">serine--tRNA ligase</fullName>
        <ecNumber evidence="2">6.1.1.11</ecNumber>
    </recommendedName>
    <alternativeName>
        <fullName evidence="8">Seryl-tRNA synthetase</fullName>
    </alternativeName>
</protein>
<keyword evidence="15" id="KW-0472">Membrane</keyword>
<dbReference type="PANTHER" id="PTHR11778">
    <property type="entry name" value="SERYL-TRNA SYNTHETASE"/>
    <property type="match status" value="1"/>
</dbReference>
<dbReference type="InterPro" id="IPR002317">
    <property type="entry name" value="Ser-tRNA-ligase_type_1"/>
</dbReference>
<dbReference type="GO" id="GO:0000049">
    <property type="term" value="F:tRNA binding"/>
    <property type="evidence" value="ECO:0000318"/>
    <property type="project" value="GO_Central"/>
</dbReference>
<dbReference type="OrthoDB" id="593770at2759"/>
<feature type="binding site" evidence="11">
    <location>
        <position position="235"/>
    </location>
    <ligand>
        <name>L-serine</name>
        <dbReference type="ChEBI" id="CHEBI:33384"/>
    </ligand>
</feature>
<dbReference type="FunCoup" id="I1H8J9">
    <property type="interactions" value="2732"/>
</dbReference>
<dbReference type="SUPFAM" id="SSF55681">
    <property type="entry name" value="Class II aaRS and biotin synthetases"/>
    <property type="match status" value="1"/>
</dbReference>
<feature type="region of interest" description="Disordered" evidence="14">
    <location>
        <begin position="436"/>
        <end position="456"/>
    </location>
</feature>
<reference evidence="17" key="2">
    <citation type="submission" date="2017-06" db="EMBL/GenBank/DDBJ databases">
        <title>WGS assembly of Brachypodium distachyon.</title>
        <authorList>
            <consortium name="The International Brachypodium Initiative"/>
            <person name="Lucas S."/>
            <person name="Harmon-Smith M."/>
            <person name="Lail K."/>
            <person name="Tice H."/>
            <person name="Grimwood J."/>
            <person name="Bruce D."/>
            <person name="Barry K."/>
            <person name="Shu S."/>
            <person name="Lindquist E."/>
            <person name="Wang M."/>
            <person name="Pitluck S."/>
            <person name="Vogel J.P."/>
            <person name="Garvin D.F."/>
            <person name="Mockler T.C."/>
            <person name="Schmutz J."/>
            <person name="Rokhsar D."/>
            <person name="Bevan M.W."/>
        </authorList>
    </citation>
    <scope>NUCLEOTIDE SEQUENCE</scope>
    <source>
        <strain evidence="17">Bd21</strain>
    </source>
</reference>
<dbReference type="InterPro" id="IPR045864">
    <property type="entry name" value="aa-tRNA-synth_II/BPL/LPL"/>
</dbReference>
<feature type="binding site" evidence="11">
    <location>
        <position position="391"/>
    </location>
    <ligand>
        <name>L-serine</name>
        <dbReference type="ChEBI" id="CHEBI:33384"/>
    </ligand>
</feature>
<evidence type="ECO:0000256" key="11">
    <source>
        <dbReference type="PIRSR" id="PIRSR001529-1"/>
    </source>
</evidence>
<dbReference type="EnsemblPlants" id="KQK23101">
    <property type="protein sequence ID" value="KQK23101"/>
    <property type="gene ID" value="BRADI_1g71300v3"/>
</dbReference>
<keyword evidence="13" id="KW-0175">Coiled coil</keyword>
<dbReference type="Gene3D" id="1.10.287.40">
    <property type="entry name" value="Serine-tRNA synthetase, tRNA binding domain"/>
    <property type="match status" value="1"/>
</dbReference>
<feature type="compositionally biased region" description="Basic residues" evidence="14">
    <location>
        <begin position="447"/>
        <end position="456"/>
    </location>
</feature>
<dbReference type="AlphaFoldDB" id="I1H8J9"/>
<evidence type="ECO:0000256" key="10">
    <source>
        <dbReference type="ARBA" id="ARBA00065699"/>
    </source>
</evidence>
<dbReference type="Gramene" id="KQK23100">
    <property type="protein sequence ID" value="KQK23100"/>
    <property type="gene ID" value="BRADI_1g71300v3"/>
</dbReference>
<dbReference type="Gene3D" id="3.30.930.10">
    <property type="entry name" value="Bira Bifunctional Protein, Domain 2"/>
    <property type="match status" value="1"/>
</dbReference>
<gene>
    <name evidence="18" type="primary">LOC100833118</name>
    <name evidence="17" type="ORF">BRADI_1g71300v3</name>
</gene>
<feature type="binding site" evidence="12">
    <location>
        <begin position="266"/>
        <end position="268"/>
    </location>
    <ligand>
        <name>ATP</name>
        <dbReference type="ChEBI" id="CHEBI:30616"/>
    </ligand>
</feature>
<dbReference type="PRINTS" id="PR00981">
    <property type="entry name" value="TRNASYNTHSER"/>
</dbReference>
<dbReference type="Proteomes" id="UP000008810">
    <property type="component" value="Chromosome 1"/>
</dbReference>
<dbReference type="CDD" id="cd00770">
    <property type="entry name" value="SerRS_core"/>
    <property type="match status" value="1"/>
</dbReference>
<dbReference type="InterPro" id="IPR015866">
    <property type="entry name" value="Ser-tRNA-synth_1_N"/>
</dbReference>
<feature type="binding site" evidence="11">
    <location>
        <position position="289"/>
    </location>
    <ligand>
        <name>L-serine</name>
        <dbReference type="ChEBI" id="CHEBI:33384"/>
    </ligand>
</feature>
<evidence type="ECO:0000313" key="19">
    <source>
        <dbReference type="Proteomes" id="UP000008810"/>
    </source>
</evidence>
<keyword evidence="4" id="KW-0547">Nucleotide-binding</keyword>
<evidence type="ECO:0000313" key="18">
    <source>
        <dbReference type="EnsemblPlants" id="KQK23100"/>
    </source>
</evidence>
<dbReference type="EMBL" id="CM000880">
    <property type="protein sequence ID" value="KQK23102.1"/>
    <property type="molecule type" value="Genomic_DNA"/>
</dbReference>
<evidence type="ECO:0000256" key="14">
    <source>
        <dbReference type="SAM" id="MobiDB-lite"/>
    </source>
</evidence>
<sequence>MLDINLFRKEKGGDPDLVRNSQRSRFASVELVDEVIVLDEEWRQRQFELDKIRQELNKTSKEIGKLKAKRLDATVLIQSTEEIKSRLAAKETEVQDAKSTLDAKLVTIGNLVHESVPVSNDEANNAIVRTWGERRLEGNLKNHVDLCIMLDIVALEKGADVAGGRGYFLKGNGVLLNMALINFGLAFLGIRGYTQMQTPFFMRKETMARCAQLAQFDEELYKVTGDGEEKYLIATSEQPLCAYHLGDRIYPADLPIRYAGYSTCFRKEAGSHGRDTAGIFRVHQFEKIEQFCVTSPNDNNSWELHEEMIKNSEDFYKEIGLPYQLVSIVSGALNDAAAKKYDLEAWFPASKTYRELVSCSNCTDYQARRLGIGFGQKKNDEQSKQFVHMLNSTLTATERTLCCILENFQKEDGVEVPKALRPFMGGIDFLPFKKPLDSKQAADSKPNKSKPKGNAA</sequence>
<keyword evidence="5 12" id="KW-0067">ATP-binding</keyword>
<name>I1H8J9_BRADI</name>
<dbReference type="InterPro" id="IPR002314">
    <property type="entry name" value="aa-tRNA-synt_IIb"/>
</dbReference>
<dbReference type="EC" id="6.1.1.11" evidence="2"/>
<dbReference type="EnsemblPlants" id="KQK23100">
    <property type="protein sequence ID" value="KQK23100"/>
    <property type="gene ID" value="BRADI_1g71300v3"/>
</dbReference>
<dbReference type="RefSeq" id="XP_003558579.1">
    <property type="nucleotide sequence ID" value="XM_003558531.4"/>
</dbReference>
<evidence type="ECO:0000256" key="3">
    <source>
        <dbReference type="ARBA" id="ARBA00022598"/>
    </source>
</evidence>
<evidence type="ECO:0000256" key="9">
    <source>
        <dbReference type="ARBA" id="ARBA00048823"/>
    </source>
</evidence>
<keyword evidence="15" id="KW-1133">Transmembrane helix</keyword>
<evidence type="ECO:0000256" key="7">
    <source>
        <dbReference type="ARBA" id="ARBA00023146"/>
    </source>
</evidence>
<comment type="catalytic activity">
    <reaction evidence="9">
        <text>tRNA(Ser) + L-serine + ATP = L-seryl-tRNA(Ser) + AMP + diphosphate + H(+)</text>
        <dbReference type="Rhea" id="RHEA:12292"/>
        <dbReference type="Rhea" id="RHEA-COMP:9669"/>
        <dbReference type="Rhea" id="RHEA-COMP:9703"/>
        <dbReference type="ChEBI" id="CHEBI:15378"/>
        <dbReference type="ChEBI" id="CHEBI:30616"/>
        <dbReference type="ChEBI" id="CHEBI:33019"/>
        <dbReference type="ChEBI" id="CHEBI:33384"/>
        <dbReference type="ChEBI" id="CHEBI:78442"/>
        <dbReference type="ChEBI" id="CHEBI:78533"/>
        <dbReference type="ChEBI" id="CHEBI:456215"/>
        <dbReference type="EC" id="6.1.1.11"/>
    </reaction>
</comment>
<dbReference type="GO" id="GO:0005829">
    <property type="term" value="C:cytosol"/>
    <property type="evidence" value="ECO:0000318"/>
    <property type="project" value="GO_Central"/>
</dbReference>
<evidence type="ECO:0000256" key="5">
    <source>
        <dbReference type="ARBA" id="ARBA00022840"/>
    </source>
</evidence>
<organism evidence="17">
    <name type="scientific">Brachypodium distachyon</name>
    <name type="common">Purple false brome</name>
    <name type="synonym">Trachynia distachya</name>
    <dbReference type="NCBI Taxonomy" id="15368"/>
    <lineage>
        <taxon>Eukaryota</taxon>
        <taxon>Viridiplantae</taxon>
        <taxon>Streptophyta</taxon>
        <taxon>Embryophyta</taxon>
        <taxon>Tracheophyta</taxon>
        <taxon>Spermatophyta</taxon>
        <taxon>Magnoliopsida</taxon>
        <taxon>Liliopsida</taxon>
        <taxon>Poales</taxon>
        <taxon>Poaceae</taxon>
        <taxon>BOP clade</taxon>
        <taxon>Pooideae</taxon>
        <taxon>Stipodae</taxon>
        <taxon>Brachypodieae</taxon>
        <taxon>Brachypodium</taxon>
    </lineage>
</organism>
<evidence type="ECO:0000259" key="16">
    <source>
        <dbReference type="PROSITE" id="PS50862"/>
    </source>
</evidence>
<dbReference type="EMBL" id="CM000880">
    <property type="protein sequence ID" value="KQK23100.1"/>
    <property type="molecule type" value="Genomic_DNA"/>
</dbReference>
<evidence type="ECO:0000256" key="8">
    <source>
        <dbReference type="ARBA" id="ARBA00031113"/>
    </source>
</evidence>
<evidence type="ECO:0000256" key="2">
    <source>
        <dbReference type="ARBA" id="ARBA00012840"/>
    </source>
</evidence>
<reference evidence="17 18" key="1">
    <citation type="journal article" date="2010" name="Nature">
        <title>Genome sequencing and analysis of the model grass Brachypodium distachyon.</title>
        <authorList>
            <consortium name="International Brachypodium Initiative"/>
        </authorList>
    </citation>
    <scope>NUCLEOTIDE SEQUENCE [LARGE SCALE GENOMIC DNA]</scope>
    <source>
        <strain evidence="17 18">Bd21</strain>
    </source>
</reference>
<dbReference type="PROSITE" id="PS50862">
    <property type="entry name" value="AA_TRNA_LIGASE_II"/>
    <property type="match status" value="1"/>
</dbReference>
<dbReference type="FunFam" id="1.10.287.40:FF:000003">
    <property type="entry name" value="Serine--tRNA ligase cytoplasmic"/>
    <property type="match status" value="1"/>
</dbReference>
<keyword evidence="6" id="KW-0648">Protein biosynthesis</keyword>
<keyword evidence="3" id="KW-0436">Ligase</keyword>
<dbReference type="EnsemblPlants" id="KQK23102">
    <property type="protein sequence ID" value="KQK23102"/>
    <property type="gene ID" value="BRADI_1g71300v3"/>
</dbReference>
<evidence type="ECO:0000256" key="15">
    <source>
        <dbReference type="SAM" id="Phobius"/>
    </source>
</evidence>
<feature type="binding site" evidence="11">
    <location>
        <position position="266"/>
    </location>
    <ligand>
        <name>L-serine</name>
        <dbReference type="ChEBI" id="CHEBI:33384"/>
    </ligand>
</feature>
<dbReference type="FunFam" id="3.30.930.10:FF:000026">
    <property type="entry name" value="Seryl-tRNA synthetase, cytoplasmic"/>
    <property type="match status" value="1"/>
</dbReference>
<dbReference type="SUPFAM" id="SSF46589">
    <property type="entry name" value="tRNA-binding arm"/>
    <property type="match status" value="1"/>
</dbReference>
<evidence type="ECO:0000256" key="12">
    <source>
        <dbReference type="PIRSR" id="PIRSR001529-2"/>
    </source>
</evidence>
<dbReference type="GO" id="GO:0002181">
    <property type="term" value="P:cytoplasmic translation"/>
    <property type="evidence" value="ECO:0000318"/>
    <property type="project" value="GO_Central"/>
</dbReference>
<comment type="subunit">
    <text evidence="10">Homodimer. The tRNA molecule binds across the dimer.</text>
</comment>
<evidence type="ECO:0000256" key="6">
    <source>
        <dbReference type="ARBA" id="ARBA00022917"/>
    </source>
</evidence>
<dbReference type="EMBL" id="CM000880">
    <property type="protein sequence ID" value="KQK23101.1"/>
    <property type="molecule type" value="Genomic_DNA"/>
</dbReference>
<feature type="binding site" evidence="12">
    <location>
        <begin position="282"/>
        <end position="285"/>
    </location>
    <ligand>
        <name>ATP</name>
        <dbReference type="ChEBI" id="CHEBI:30616"/>
    </ligand>
</feature>
<dbReference type="STRING" id="15368.I1H8J9"/>
<proteinExistence type="inferred from homology"/>
<dbReference type="Pfam" id="PF02403">
    <property type="entry name" value="Seryl_tRNA_N"/>
    <property type="match status" value="1"/>
</dbReference>
<feature type="transmembrane region" description="Helical" evidence="15">
    <location>
        <begin position="174"/>
        <end position="193"/>
    </location>
</feature>
<accession>I1H8J9</accession>
<evidence type="ECO:0000313" key="17">
    <source>
        <dbReference type="EMBL" id="KQK23101.1"/>
    </source>
</evidence>
<dbReference type="NCBIfam" id="TIGR00414">
    <property type="entry name" value="serS"/>
    <property type="match status" value="1"/>
</dbReference>
<feature type="coiled-coil region" evidence="13">
    <location>
        <begin position="49"/>
        <end position="100"/>
    </location>
</feature>
<dbReference type="OMA" id="GYTPCFR"/>
<dbReference type="InterPro" id="IPR042103">
    <property type="entry name" value="SerRS_1_N_sf"/>
</dbReference>
<dbReference type="GeneID" id="100833118"/>
<dbReference type="KEGG" id="bdi:100833118"/>
<dbReference type="HOGENOM" id="CLU_023797_0_1_1"/>
<keyword evidence="15" id="KW-0812">Transmembrane</keyword>
<feature type="domain" description="Aminoacyl-transfer RNA synthetases class-II family profile" evidence="16">
    <location>
        <begin position="191"/>
        <end position="422"/>
    </location>
</feature>
<comment type="similarity">
    <text evidence="1">Belongs to the class-II aminoacyl-tRNA synthetase family. Type-1 seryl-tRNA synthetase subfamily.</text>
</comment>
<keyword evidence="7" id="KW-0030">Aminoacyl-tRNA synthetase</keyword>
<dbReference type="InterPro" id="IPR033729">
    <property type="entry name" value="SerRS_core"/>
</dbReference>
<feature type="compositionally biased region" description="Basic and acidic residues" evidence="14">
    <location>
        <begin position="436"/>
        <end position="446"/>
    </location>
</feature>
<dbReference type="GO" id="GO:0006434">
    <property type="term" value="P:seryl-tRNA aminoacylation"/>
    <property type="evidence" value="ECO:0000318"/>
    <property type="project" value="GO_Central"/>
</dbReference>
<evidence type="ECO:0000256" key="1">
    <source>
        <dbReference type="ARBA" id="ARBA00010728"/>
    </source>
</evidence>
<dbReference type="Gramene" id="KQK23101">
    <property type="protein sequence ID" value="KQK23101"/>
    <property type="gene ID" value="BRADI_1g71300v3"/>
</dbReference>
<dbReference type="GO" id="GO:0005524">
    <property type="term" value="F:ATP binding"/>
    <property type="evidence" value="ECO:0007669"/>
    <property type="project" value="UniProtKB-KW"/>
</dbReference>
<dbReference type="eggNOG" id="KOG2509">
    <property type="taxonomic scope" value="Eukaryota"/>
</dbReference>
<dbReference type="GO" id="GO:0004828">
    <property type="term" value="F:serine-tRNA ligase activity"/>
    <property type="evidence" value="ECO:0000318"/>
    <property type="project" value="GO_Central"/>
</dbReference>
<dbReference type="InterPro" id="IPR006195">
    <property type="entry name" value="aa-tRNA-synth_II"/>
</dbReference>
<evidence type="ECO:0000256" key="4">
    <source>
        <dbReference type="ARBA" id="ARBA00022741"/>
    </source>
</evidence>
<keyword evidence="19" id="KW-1185">Reference proteome</keyword>